<proteinExistence type="predicted"/>
<dbReference type="OrthoDB" id="7867688at2"/>
<dbReference type="Proteomes" id="UP000198851">
    <property type="component" value="Unassembled WGS sequence"/>
</dbReference>
<gene>
    <name evidence="2" type="ORF">SAMN04488036_102517</name>
</gene>
<protein>
    <submittedName>
        <fullName evidence="2">Uncharacterized protein</fullName>
    </submittedName>
</protein>
<evidence type="ECO:0000256" key="1">
    <source>
        <dbReference type="SAM" id="Phobius"/>
    </source>
</evidence>
<dbReference type="RefSeq" id="WP_093322537.1">
    <property type="nucleotide sequence ID" value="NZ_FOSZ01000002.1"/>
</dbReference>
<name>A0A1I4CUH5_9RHOB</name>
<dbReference type="EMBL" id="FOSZ01000002">
    <property type="protein sequence ID" value="SFK84912.1"/>
    <property type="molecule type" value="Genomic_DNA"/>
</dbReference>
<accession>A0A1I4CUH5</accession>
<keyword evidence="1" id="KW-0472">Membrane</keyword>
<sequence length="72" mass="7915">MALILFFVGSFLGLIVAAVQTLFHGASLWQAFGTYCTFSLVIPFFVGLLAYALHNLRKAHQDEDSAYGMNEA</sequence>
<keyword evidence="1" id="KW-0812">Transmembrane</keyword>
<reference evidence="3" key="1">
    <citation type="submission" date="2016-10" db="EMBL/GenBank/DDBJ databases">
        <authorList>
            <person name="Varghese N."/>
            <person name="Submissions S."/>
        </authorList>
    </citation>
    <scope>NUCLEOTIDE SEQUENCE [LARGE SCALE GENOMIC DNA]</scope>
    <source>
        <strain evidence="3">DSM 28453</strain>
    </source>
</reference>
<keyword evidence="3" id="KW-1185">Reference proteome</keyword>
<keyword evidence="1" id="KW-1133">Transmembrane helix</keyword>
<organism evidence="2 3">
    <name type="scientific">Shimia haliotis</name>
    <dbReference type="NCBI Taxonomy" id="1280847"/>
    <lineage>
        <taxon>Bacteria</taxon>
        <taxon>Pseudomonadati</taxon>
        <taxon>Pseudomonadota</taxon>
        <taxon>Alphaproteobacteria</taxon>
        <taxon>Rhodobacterales</taxon>
        <taxon>Roseobacteraceae</taxon>
    </lineage>
</organism>
<evidence type="ECO:0000313" key="3">
    <source>
        <dbReference type="Proteomes" id="UP000198851"/>
    </source>
</evidence>
<evidence type="ECO:0000313" key="2">
    <source>
        <dbReference type="EMBL" id="SFK84912.1"/>
    </source>
</evidence>
<dbReference type="AlphaFoldDB" id="A0A1I4CUH5"/>
<feature type="transmembrane region" description="Helical" evidence="1">
    <location>
        <begin position="28"/>
        <end position="53"/>
    </location>
</feature>